<evidence type="ECO:0000313" key="9">
    <source>
        <dbReference type="EMBL" id="KZN61097.1"/>
    </source>
</evidence>
<name>A0A167JHA6_9GAMM</name>
<keyword evidence="2 4" id="KW-0560">Oxidoreductase</keyword>
<dbReference type="AlphaFoldDB" id="A0A167JHA6"/>
<dbReference type="PANTHER" id="PTHR43570:SF20">
    <property type="entry name" value="ALDEHYDE DEHYDROGENASE ALDX-RELATED"/>
    <property type="match status" value="1"/>
</dbReference>
<dbReference type="InterPro" id="IPR016162">
    <property type="entry name" value="Ald_DH_N"/>
</dbReference>
<evidence type="ECO:0000256" key="1">
    <source>
        <dbReference type="ARBA" id="ARBA00009986"/>
    </source>
</evidence>
<reference evidence="9 10" key="1">
    <citation type="submission" date="2013-07" db="EMBL/GenBank/DDBJ databases">
        <title>Comparative Genomic and Metabolomic Analysis of Twelve Strains of Pseudoalteromonas luteoviolacea.</title>
        <authorList>
            <person name="Vynne N.G."/>
            <person name="Mansson M."/>
            <person name="Gram L."/>
        </authorList>
    </citation>
    <scope>NUCLEOTIDE SEQUENCE [LARGE SCALE GENOMIC DNA]</scope>
    <source>
        <strain evidence="9 10">CPMOR-1</strain>
    </source>
</reference>
<feature type="domain" description="Aldehyde dehydrogenase" evidence="8">
    <location>
        <begin position="42"/>
        <end position="445"/>
    </location>
</feature>
<dbReference type="SUPFAM" id="SSF53720">
    <property type="entry name" value="ALDH-like"/>
    <property type="match status" value="1"/>
</dbReference>
<dbReference type="InterPro" id="IPR029510">
    <property type="entry name" value="Ald_DH_CS_GLU"/>
</dbReference>
<evidence type="ECO:0000256" key="6">
    <source>
        <dbReference type="PROSITE-ProRule" id="PRU10007"/>
    </source>
</evidence>
<evidence type="ECO:0000256" key="3">
    <source>
        <dbReference type="ARBA" id="ARBA00023027"/>
    </source>
</evidence>
<evidence type="ECO:0000256" key="7">
    <source>
        <dbReference type="RuleBase" id="RU003345"/>
    </source>
</evidence>
<proteinExistence type="inferred from homology"/>
<organism evidence="9 10">
    <name type="scientific">Pseudoalteromonas luteoviolacea CPMOR-1</name>
    <dbReference type="NCBI Taxonomy" id="1365248"/>
    <lineage>
        <taxon>Bacteria</taxon>
        <taxon>Pseudomonadati</taxon>
        <taxon>Pseudomonadota</taxon>
        <taxon>Gammaproteobacteria</taxon>
        <taxon>Alteromonadales</taxon>
        <taxon>Pseudoalteromonadaceae</taxon>
        <taxon>Pseudoalteromonas</taxon>
    </lineage>
</organism>
<dbReference type="PANTHER" id="PTHR43570">
    <property type="entry name" value="ALDEHYDE DEHYDROGENASE"/>
    <property type="match status" value="1"/>
</dbReference>
<dbReference type="InterPro" id="IPR016161">
    <property type="entry name" value="Ald_DH/histidinol_DH"/>
</dbReference>
<dbReference type="InterPro" id="IPR016163">
    <property type="entry name" value="Ald_DH_C"/>
</dbReference>
<dbReference type="PIRSF" id="PIRSF036492">
    <property type="entry name" value="ALDH"/>
    <property type="match status" value="1"/>
</dbReference>
<dbReference type="InterPro" id="IPR012394">
    <property type="entry name" value="Aldehyde_DH_NAD(P)"/>
</dbReference>
<dbReference type="Gene3D" id="3.40.605.10">
    <property type="entry name" value="Aldehyde Dehydrogenase, Chain A, domain 1"/>
    <property type="match status" value="1"/>
</dbReference>
<evidence type="ECO:0000256" key="4">
    <source>
        <dbReference type="PIRNR" id="PIRNR036492"/>
    </source>
</evidence>
<feature type="active site" evidence="5 6">
    <location>
        <position position="226"/>
    </location>
</feature>
<keyword evidence="3" id="KW-0520">NAD</keyword>
<dbReference type="Pfam" id="PF00171">
    <property type="entry name" value="Aldedh"/>
    <property type="match status" value="1"/>
</dbReference>
<dbReference type="Gene3D" id="3.40.309.10">
    <property type="entry name" value="Aldehyde Dehydrogenase, Chain A, domain 2"/>
    <property type="match status" value="1"/>
</dbReference>
<dbReference type="PATRIC" id="fig|1365248.3.peg.3569"/>
<dbReference type="GO" id="GO:0005737">
    <property type="term" value="C:cytoplasm"/>
    <property type="evidence" value="ECO:0007669"/>
    <property type="project" value="TreeGrafter"/>
</dbReference>
<feature type="active site" evidence="5">
    <location>
        <position position="260"/>
    </location>
</feature>
<evidence type="ECO:0000313" key="10">
    <source>
        <dbReference type="Proteomes" id="UP000076486"/>
    </source>
</evidence>
<evidence type="ECO:0000259" key="8">
    <source>
        <dbReference type="Pfam" id="PF00171"/>
    </source>
</evidence>
<protein>
    <recommendedName>
        <fullName evidence="4">Aldehyde dehydrogenase</fullName>
    </recommendedName>
</protein>
<dbReference type="PROSITE" id="PS00687">
    <property type="entry name" value="ALDEHYDE_DEHYDR_GLU"/>
    <property type="match status" value="1"/>
</dbReference>
<dbReference type="GO" id="GO:0006081">
    <property type="term" value="P:aldehyde metabolic process"/>
    <property type="evidence" value="ECO:0007669"/>
    <property type="project" value="InterPro"/>
</dbReference>
<dbReference type="Proteomes" id="UP000076486">
    <property type="component" value="Unassembled WGS sequence"/>
</dbReference>
<evidence type="ECO:0000256" key="5">
    <source>
        <dbReference type="PIRSR" id="PIRSR036492-1"/>
    </source>
</evidence>
<comment type="caution">
    <text evidence="9">The sequence shown here is derived from an EMBL/GenBank/DDBJ whole genome shotgun (WGS) entry which is preliminary data.</text>
</comment>
<dbReference type="EMBL" id="AUYC01000038">
    <property type="protein sequence ID" value="KZN61097.1"/>
    <property type="molecule type" value="Genomic_DNA"/>
</dbReference>
<evidence type="ECO:0000256" key="2">
    <source>
        <dbReference type="ARBA" id="ARBA00023002"/>
    </source>
</evidence>
<sequence length="475" mass="52655">MISFNGEQTYEAERVNQEQVIEQGLMNLKSAYCLEPFPVSLKRKDKLKKLNAAIIANKQRFVEAANQDFSVRAEYDTLVADLIPTVSHIRYLCRHIDAFMKPQTKTAGWQFFPSKVWIEYVPKGVVGIIAPWNYPIQLALVPLATAIAAGNKVMIKLSEFTPAVNSVMRDVLKSIEDDCIVVEGDAAIASAFSQQSFDHLFFTGSTGVGKQVYAAAAQNLVPVTLELGGKSPLVVLADANQDKAVLDIIFAKNMNAGQVCVAPDYVLVEESIYDAFITKLKYQLLRHEDKEIKTGVLNAHHAKRLELIIKEAIEAGAQVCHSKPLEDVCAEHFGIHLVLNPPLDSRIMQEEVFGPVLSVLKVRDLAEAKSIIQSQGSPLTCYLYSDNIEDQINIRQSLQAGSISINDILLHVAVTDLPFGGVGSSGMGQYHGKEGFVTFSHTKSVFQSSSRIWRSNLFNQYSHAIKKLLTWLYLK</sequence>
<dbReference type="InterPro" id="IPR015590">
    <property type="entry name" value="Aldehyde_DH_dom"/>
</dbReference>
<gene>
    <name evidence="9" type="ORF">N473_22410</name>
</gene>
<dbReference type="GO" id="GO:0004029">
    <property type="term" value="F:aldehyde dehydrogenase (NAD+) activity"/>
    <property type="evidence" value="ECO:0007669"/>
    <property type="project" value="TreeGrafter"/>
</dbReference>
<comment type="similarity">
    <text evidence="1 4 7">Belongs to the aldehyde dehydrogenase family.</text>
</comment>
<accession>A0A167JHA6</accession>